<evidence type="ECO:0000256" key="1">
    <source>
        <dbReference type="ARBA" id="ARBA00004651"/>
    </source>
</evidence>
<feature type="transmembrane region" description="Helical" evidence="7">
    <location>
        <begin position="175"/>
        <end position="194"/>
    </location>
</feature>
<sequence>MTKFPDHLALSGLRPLFWSTAVSMVGQGAFATAAPLLVASITSDPLLVSLATVAIYVPWLLIGLPAGTLVDRSPRRAVMIIADLVRVLVIAAIAGAIAADQVSIWPVLAVIFLATSAQSFFDSASQATIPALLGTDEERLNEANGRFWTLDNVGRAFLGPLIGAMIFAWSRVGPFLFTALSFLVSALFVARLPAMGRPAQPTDRFVAALRGGIAHFRANRDLRLVSVVGAFYNFCFNVAAATLVLYADREFGLGPAGYGFVVAAMAVGAMAGGLGLSRRLGGVPTMAVIAGTLSLQGIAWLVIGAVPVLAVALAAAVLIGLASVLITVTSSGLIQRSVPDAMMGRATSVFRIFVIGFAGLGALAGGLIADAEGLRAGYFVAGGLLVPAGLALAVVPVLKKRH</sequence>
<dbReference type="PANTHER" id="PTHR23513">
    <property type="entry name" value="INTEGRAL MEMBRANE EFFLUX PROTEIN-RELATED"/>
    <property type="match status" value="1"/>
</dbReference>
<dbReference type="PANTHER" id="PTHR23513:SF6">
    <property type="entry name" value="MAJOR FACILITATOR SUPERFAMILY ASSOCIATED DOMAIN-CONTAINING PROTEIN"/>
    <property type="match status" value="1"/>
</dbReference>
<name>A0AAE3YM57_9ACTN</name>
<dbReference type="InterPro" id="IPR010290">
    <property type="entry name" value="TM_effector"/>
</dbReference>
<dbReference type="Pfam" id="PF05977">
    <property type="entry name" value="MFS_3"/>
    <property type="match status" value="1"/>
</dbReference>
<dbReference type="GO" id="GO:0022857">
    <property type="term" value="F:transmembrane transporter activity"/>
    <property type="evidence" value="ECO:0007669"/>
    <property type="project" value="InterPro"/>
</dbReference>
<evidence type="ECO:0000313" key="10">
    <source>
        <dbReference type="Proteomes" id="UP001183643"/>
    </source>
</evidence>
<accession>A0AAE3YM57</accession>
<feature type="domain" description="Major facilitator superfamily (MFS) profile" evidence="8">
    <location>
        <begin position="207"/>
        <end position="402"/>
    </location>
</feature>
<dbReference type="InterPro" id="IPR020846">
    <property type="entry name" value="MFS_dom"/>
</dbReference>
<comment type="caution">
    <text evidence="9">The sequence shown here is derived from an EMBL/GenBank/DDBJ whole genome shotgun (WGS) entry which is preliminary data.</text>
</comment>
<evidence type="ECO:0000256" key="2">
    <source>
        <dbReference type="ARBA" id="ARBA00022448"/>
    </source>
</evidence>
<dbReference type="GO" id="GO:0005886">
    <property type="term" value="C:plasma membrane"/>
    <property type="evidence" value="ECO:0007669"/>
    <property type="project" value="UniProtKB-SubCell"/>
</dbReference>
<dbReference type="PROSITE" id="PS50850">
    <property type="entry name" value="MFS"/>
    <property type="match status" value="1"/>
</dbReference>
<feature type="transmembrane region" description="Helical" evidence="7">
    <location>
        <begin position="349"/>
        <end position="369"/>
    </location>
</feature>
<protein>
    <submittedName>
        <fullName evidence="9">MFS family permease</fullName>
    </submittedName>
</protein>
<organism evidence="9 10">
    <name type="scientific">Catenuloplanes atrovinosus</name>
    <dbReference type="NCBI Taxonomy" id="137266"/>
    <lineage>
        <taxon>Bacteria</taxon>
        <taxon>Bacillati</taxon>
        <taxon>Actinomycetota</taxon>
        <taxon>Actinomycetes</taxon>
        <taxon>Micromonosporales</taxon>
        <taxon>Micromonosporaceae</taxon>
        <taxon>Catenuloplanes</taxon>
    </lineage>
</organism>
<feature type="transmembrane region" description="Helical" evidence="7">
    <location>
        <begin position="309"/>
        <end position="328"/>
    </location>
</feature>
<keyword evidence="3" id="KW-1003">Cell membrane</keyword>
<evidence type="ECO:0000256" key="3">
    <source>
        <dbReference type="ARBA" id="ARBA00022475"/>
    </source>
</evidence>
<keyword evidence="6 7" id="KW-0472">Membrane</keyword>
<feature type="transmembrane region" description="Helical" evidence="7">
    <location>
        <begin position="375"/>
        <end position="398"/>
    </location>
</feature>
<feature type="transmembrane region" description="Helical" evidence="7">
    <location>
        <begin position="258"/>
        <end position="276"/>
    </location>
</feature>
<evidence type="ECO:0000313" key="9">
    <source>
        <dbReference type="EMBL" id="MDR7274734.1"/>
    </source>
</evidence>
<gene>
    <name evidence="9" type="ORF">J2S41_001512</name>
</gene>
<evidence type="ECO:0000256" key="6">
    <source>
        <dbReference type="ARBA" id="ARBA00023136"/>
    </source>
</evidence>
<feature type="transmembrane region" description="Helical" evidence="7">
    <location>
        <begin position="283"/>
        <end position="303"/>
    </location>
</feature>
<dbReference type="Gene3D" id="1.20.1250.20">
    <property type="entry name" value="MFS general substrate transporter like domains"/>
    <property type="match status" value="1"/>
</dbReference>
<feature type="transmembrane region" description="Helical" evidence="7">
    <location>
        <begin position="77"/>
        <end position="98"/>
    </location>
</feature>
<evidence type="ECO:0000256" key="7">
    <source>
        <dbReference type="SAM" id="Phobius"/>
    </source>
</evidence>
<evidence type="ECO:0000256" key="5">
    <source>
        <dbReference type="ARBA" id="ARBA00022989"/>
    </source>
</evidence>
<evidence type="ECO:0000259" key="8">
    <source>
        <dbReference type="PROSITE" id="PS50850"/>
    </source>
</evidence>
<keyword evidence="2" id="KW-0813">Transport</keyword>
<dbReference type="RefSeq" id="WP_310364778.1">
    <property type="nucleotide sequence ID" value="NZ_JAVDYB010000001.1"/>
</dbReference>
<comment type="subcellular location">
    <subcellularLocation>
        <location evidence="1">Cell membrane</location>
        <topology evidence="1">Multi-pass membrane protein</topology>
    </subcellularLocation>
</comment>
<feature type="transmembrane region" description="Helical" evidence="7">
    <location>
        <begin position="224"/>
        <end position="246"/>
    </location>
</feature>
<dbReference type="SUPFAM" id="SSF103473">
    <property type="entry name" value="MFS general substrate transporter"/>
    <property type="match status" value="1"/>
</dbReference>
<dbReference type="AlphaFoldDB" id="A0AAE3YM57"/>
<dbReference type="Proteomes" id="UP001183643">
    <property type="component" value="Unassembled WGS sequence"/>
</dbReference>
<dbReference type="InterPro" id="IPR036259">
    <property type="entry name" value="MFS_trans_sf"/>
</dbReference>
<keyword evidence="10" id="KW-1185">Reference proteome</keyword>
<feature type="transmembrane region" description="Helical" evidence="7">
    <location>
        <begin position="47"/>
        <end position="70"/>
    </location>
</feature>
<proteinExistence type="predicted"/>
<evidence type="ECO:0000256" key="4">
    <source>
        <dbReference type="ARBA" id="ARBA00022692"/>
    </source>
</evidence>
<keyword evidence="5 7" id="KW-1133">Transmembrane helix</keyword>
<dbReference type="CDD" id="cd06173">
    <property type="entry name" value="MFS_MefA_like"/>
    <property type="match status" value="1"/>
</dbReference>
<reference evidence="9" key="1">
    <citation type="submission" date="2023-07" db="EMBL/GenBank/DDBJ databases">
        <title>Sequencing the genomes of 1000 actinobacteria strains.</title>
        <authorList>
            <person name="Klenk H.-P."/>
        </authorList>
    </citation>
    <scope>NUCLEOTIDE SEQUENCE</scope>
    <source>
        <strain evidence="9">DSM 44707</strain>
    </source>
</reference>
<keyword evidence="4 7" id="KW-0812">Transmembrane</keyword>
<dbReference type="EMBL" id="JAVDYB010000001">
    <property type="protein sequence ID" value="MDR7274734.1"/>
    <property type="molecule type" value="Genomic_DNA"/>
</dbReference>